<sequence>MLYYIIPLFVCLIAIFRYDMAQTRQREGKLVWIFLYVYLIVLMGYRYEVGGDTLNYMGYWNYQEDLSDWQLTFKEQFAPGYSLLCALSYTLSPEFYVFQLIHSFILNSLLFYFICKNAQYKFSSLMVVFILTYLYFSTEILREVIAVLIFSFNCSNLKNRKWIPYYCGVFLSVLFHYSAFILVIFPFLTWVKFDKKYIWCCLITGVLLMFLLPIISLFEGVVVVGDKLSGYSQDTTHGILADFMALLRSWIFPLLFVLFMKYGMHRSIKYENLIAIMTLFGFAAYFSPIIFSRFSNYLILFYAISLADILIDCIRSSTVTRNNAIILFFCFILLYGSDYLMYRRYMRWVPYYSIWNPHHADRDNYNKN</sequence>
<keyword evidence="1" id="KW-1133">Transmembrane helix</keyword>
<feature type="transmembrane region" description="Helical" evidence="1">
    <location>
        <begin position="162"/>
        <end position="185"/>
    </location>
</feature>
<gene>
    <name evidence="2" type="ORF">D7V78_01700</name>
</gene>
<dbReference type="EMBL" id="RAYI01000001">
    <property type="protein sequence ID" value="RLT75253.1"/>
    <property type="molecule type" value="Genomic_DNA"/>
</dbReference>
<feature type="transmembrane region" description="Helical" evidence="1">
    <location>
        <begin position="325"/>
        <end position="342"/>
    </location>
</feature>
<dbReference type="AlphaFoldDB" id="A0A3L7ZY42"/>
<evidence type="ECO:0000313" key="3">
    <source>
        <dbReference type="Proteomes" id="UP000278164"/>
    </source>
</evidence>
<comment type="caution">
    <text evidence="2">The sequence shown here is derived from an EMBL/GenBank/DDBJ whole genome shotgun (WGS) entry which is preliminary data.</text>
</comment>
<feature type="transmembrane region" description="Helical" evidence="1">
    <location>
        <begin position="30"/>
        <end position="47"/>
    </location>
</feature>
<keyword evidence="1" id="KW-0812">Transmembrane</keyword>
<proteinExistence type="predicted"/>
<evidence type="ECO:0000313" key="2">
    <source>
        <dbReference type="EMBL" id="RLT75253.1"/>
    </source>
</evidence>
<protein>
    <submittedName>
        <fullName evidence="2">EpsG family protein</fullName>
    </submittedName>
</protein>
<feature type="transmembrane region" description="Helical" evidence="1">
    <location>
        <begin position="96"/>
        <end position="115"/>
    </location>
</feature>
<accession>A0A3L7ZY42</accession>
<dbReference type="Pfam" id="PF14897">
    <property type="entry name" value="EpsG"/>
    <property type="match status" value="1"/>
</dbReference>
<dbReference type="Proteomes" id="UP000278164">
    <property type="component" value="Unassembled WGS sequence"/>
</dbReference>
<organism evidence="2 3">
    <name type="scientific">Parabacteroides distasonis</name>
    <dbReference type="NCBI Taxonomy" id="823"/>
    <lineage>
        <taxon>Bacteria</taxon>
        <taxon>Pseudomonadati</taxon>
        <taxon>Bacteroidota</taxon>
        <taxon>Bacteroidia</taxon>
        <taxon>Bacteroidales</taxon>
        <taxon>Tannerellaceae</taxon>
        <taxon>Parabacteroides</taxon>
    </lineage>
</organism>
<feature type="transmembrane region" description="Helical" evidence="1">
    <location>
        <begin position="272"/>
        <end position="291"/>
    </location>
</feature>
<feature type="transmembrane region" description="Helical" evidence="1">
    <location>
        <begin position="238"/>
        <end position="260"/>
    </location>
</feature>
<evidence type="ECO:0000256" key="1">
    <source>
        <dbReference type="SAM" id="Phobius"/>
    </source>
</evidence>
<reference evidence="2 3" key="1">
    <citation type="submission" date="2018-09" db="EMBL/GenBank/DDBJ databases">
        <title>Murine metabolic-syndrome-specific gut microbial biobank.</title>
        <authorList>
            <person name="Liu C."/>
        </authorList>
    </citation>
    <scope>NUCLEOTIDE SEQUENCE [LARGE SCALE GENOMIC DNA]</scope>
    <source>
        <strain evidence="2 3">8-P5</strain>
    </source>
</reference>
<dbReference type="RefSeq" id="WP_121734717.1">
    <property type="nucleotide sequence ID" value="NZ_QXXG01000001.1"/>
</dbReference>
<feature type="transmembrane region" description="Helical" evidence="1">
    <location>
        <begin position="297"/>
        <end position="313"/>
    </location>
</feature>
<dbReference type="InterPro" id="IPR049458">
    <property type="entry name" value="EpsG-like"/>
</dbReference>
<feature type="transmembrane region" description="Helical" evidence="1">
    <location>
        <begin position="127"/>
        <end position="150"/>
    </location>
</feature>
<keyword evidence="1" id="KW-0472">Membrane</keyword>
<feature type="transmembrane region" description="Helical" evidence="1">
    <location>
        <begin position="197"/>
        <end position="218"/>
    </location>
</feature>
<name>A0A3L7ZY42_PARDI</name>
<dbReference type="OrthoDB" id="1100759at2"/>